<dbReference type="GO" id="GO:0046982">
    <property type="term" value="F:protein heterodimerization activity"/>
    <property type="evidence" value="ECO:0007669"/>
    <property type="project" value="InterPro"/>
</dbReference>
<feature type="compositionally biased region" description="Basic and acidic residues" evidence="1">
    <location>
        <begin position="70"/>
        <end position="125"/>
    </location>
</feature>
<dbReference type="InterPro" id="IPR009072">
    <property type="entry name" value="Histone-fold"/>
</dbReference>
<feature type="region of interest" description="Disordered" evidence="1">
    <location>
        <begin position="70"/>
        <end position="132"/>
    </location>
</feature>
<organism evidence="2 3">
    <name type="scientific">Phoenix dactylifera</name>
    <name type="common">Date palm</name>
    <dbReference type="NCBI Taxonomy" id="42345"/>
    <lineage>
        <taxon>Eukaryota</taxon>
        <taxon>Viridiplantae</taxon>
        <taxon>Streptophyta</taxon>
        <taxon>Embryophyta</taxon>
        <taxon>Tracheophyta</taxon>
        <taxon>Spermatophyta</taxon>
        <taxon>Magnoliopsida</taxon>
        <taxon>Liliopsida</taxon>
        <taxon>Arecaceae</taxon>
        <taxon>Coryphoideae</taxon>
        <taxon>Phoeniceae</taxon>
        <taxon>Phoenix</taxon>
    </lineage>
</organism>
<dbReference type="GeneID" id="113462606"/>
<dbReference type="Proteomes" id="UP000228380">
    <property type="component" value="Chromosome 17"/>
</dbReference>
<evidence type="ECO:0000313" key="3">
    <source>
        <dbReference type="RefSeq" id="XP_038971159.1"/>
    </source>
</evidence>
<accession>A0A8B8ZH87</accession>
<dbReference type="SUPFAM" id="SSF47113">
    <property type="entry name" value="Histone-fold"/>
    <property type="match status" value="1"/>
</dbReference>
<reference evidence="2" key="1">
    <citation type="journal article" date="2019" name="Nat. Commun.">
        <title>Genome-wide association mapping of date palm fruit traits.</title>
        <authorList>
            <person name="Hazzouri K.M."/>
            <person name="Gros-Balthazard M."/>
            <person name="Flowers J.M."/>
            <person name="Copetti D."/>
            <person name="Lemansour A."/>
            <person name="Lebrun M."/>
            <person name="Masmoudi K."/>
            <person name="Ferrand S."/>
            <person name="Dhar M.I."/>
            <person name="Fresquez Z.A."/>
            <person name="Rosas U."/>
            <person name="Zhang J."/>
            <person name="Talag J."/>
            <person name="Lee S."/>
            <person name="Kudrna D."/>
            <person name="Powell R.F."/>
            <person name="Leitch I.J."/>
            <person name="Krueger R.R."/>
            <person name="Wing R.A."/>
            <person name="Amiri K.M.A."/>
            <person name="Purugganan M.D."/>
        </authorList>
    </citation>
    <scope>NUCLEOTIDE SEQUENCE [LARGE SCALE GENOMIC DNA]</scope>
    <source>
        <strain evidence="2">cv. Khalas</strain>
    </source>
</reference>
<protein>
    <submittedName>
        <fullName evidence="3">Histone H2B.2-like</fullName>
    </submittedName>
</protein>
<keyword evidence="2" id="KW-1185">Reference proteome</keyword>
<evidence type="ECO:0000256" key="1">
    <source>
        <dbReference type="SAM" id="MobiDB-lite"/>
    </source>
</evidence>
<gene>
    <name evidence="3" type="primary">LOC113462606</name>
</gene>
<reference evidence="3" key="2">
    <citation type="submission" date="2025-08" db="UniProtKB">
        <authorList>
            <consortium name="RefSeq"/>
        </authorList>
    </citation>
    <scope>IDENTIFICATION</scope>
    <source>
        <tissue evidence="3">Young leaves</tissue>
    </source>
</reference>
<feature type="region of interest" description="Disordered" evidence="1">
    <location>
        <begin position="22"/>
        <end position="41"/>
    </location>
</feature>
<evidence type="ECO:0000313" key="2">
    <source>
        <dbReference type="Proteomes" id="UP000228380"/>
    </source>
</evidence>
<dbReference type="AlphaFoldDB" id="A0A8B8ZH87"/>
<proteinExistence type="predicted"/>
<name>A0A8B8ZH87_PHODC</name>
<dbReference type="KEGG" id="pda:113462606"/>
<dbReference type="Gene3D" id="1.10.20.10">
    <property type="entry name" value="Histone, subunit A"/>
    <property type="match status" value="1"/>
</dbReference>
<sequence>MVVGTLVKNTKKVVEETLQVSVEDGEGNWEQPPPEESKVVEVVVEEKKAQESQTSVPSLARLADKRKEECKEYAKEVAEEPPKRDEKQEKEARGEEEKVEPPKRREKRKKEGVVEGEERGERNGEEGVGGGYKRNASEVLKQVHTASLRAVVVLDGMMTDMFETPVDEAARLSKYTRKAMYAVVKGDPCCSAPSANRRAPQA</sequence>
<dbReference type="RefSeq" id="XP_038971159.1">
    <property type="nucleotide sequence ID" value="XM_039115231.1"/>
</dbReference>